<gene>
    <name evidence="1" type="ORF">S01H4_48738</name>
</gene>
<dbReference type="AlphaFoldDB" id="X1CBX1"/>
<dbReference type="PROSITE" id="PS51257">
    <property type="entry name" value="PROKAR_LIPOPROTEIN"/>
    <property type="match status" value="1"/>
</dbReference>
<dbReference type="EMBL" id="BART01027498">
    <property type="protein sequence ID" value="GAG93793.1"/>
    <property type="molecule type" value="Genomic_DNA"/>
</dbReference>
<organism evidence="1">
    <name type="scientific">marine sediment metagenome</name>
    <dbReference type="NCBI Taxonomy" id="412755"/>
    <lineage>
        <taxon>unclassified sequences</taxon>
        <taxon>metagenomes</taxon>
        <taxon>ecological metagenomes</taxon>
    </lineage>
</organism>
<accession>X1CBX1</accession>
<sequence>MKTPFYIWIILASIAGTFLTSCEKPNIREDSELLTHLYNNSVDTLTIQNSKYILETYLYRDFFPGGPIPKKSPLIADIYLINTDSLPIFEHLDVIKLYIIHDQLIYISSPVEGVQPNVPDFKLNKISRDGPEWGHNIYVDVIIEIIN</sequence>
<name>X1CBX1_9ZZZZ</name>
<feature type="non-terminal residue" evidence="1">
    <location>
        <position position="147"/>
    </location>
</feature>
<protein>
    <submittedName>
        <fullName evidence="1">Uncharacterized protein</fullName>
    </submittedName>
</protein>
<evidence type="ECO:0000313" key="1">
    <source>
        <dbReference type="EMBL" id="GAG93793.1"/>
    </source>
</evidence>
<reference evidence="1" key="1">
    <citation type="journal article" date="2014" name="Front. Microbiol.">
        <title>High frequency of phylogenetically diverse reductive dehalogenase-homologous genes in deep subseafloor sedimentary metagenomes.</title>
        <authorList>
            <person name="Kawai M."/>
            <person name="Futagami T."/>
            <person name="Toyoda A."/>
            <person name="Takaki Y."/>
            <person name="Nishi S."/>
            <person name="Hori S."/>
            <person name="Arai W."/>
            <person name="Tsubouchi T."/>
            <person name="Morono Y."/>
            <person name="Uchiyama I."/>
            <person name="Ito T."/>
            <person name="Fujiyama A."/>
            <person name="Inagaki F."/>
            <person name="Takami H."/>
        </authorList>
    </citation>
    <scope>NUCLEOTIDE SEQUENCE</scope>
    <source>
        <strain evidence="1">Expedition CK06-06</strain>
    </source>
</reference>
<comment type="caution">
    <text evidence="1">The sequence shown here is derived from an EMBL/GenBank/DDBJ whole genome shotgun (WGS) entry which is preliminary data.</text>
</comment>
<proteinExistence type="predicted"/>